<feature type="binding site" evidence="15">
    <location>
        <position position="349"/>
    </location>
    <ligand>
        <name>Ca(2+)</name>
        <dbReference type="ChEBI" id="CHEBI:29108"/>
        <label>1</label>
    </ligand>
</feature>
<dbReference type="GO" id="GO:0046872">
    <property type="term" value="F:metal ion binding"/>
    <property type="evidence" value="ECO:0007669"/>
    <property type="project" value="UniProtKB-KW"/>
</dbReference>
<keyword evidence="13" id="KW-0325">Glycoprotein</keyword>
<dbReference type="Gene3D" id="2.20.100.10">
    <property type="entry name" value="Thrombospondin type-1 (TSP1) repeat"/>
    <property type="match status" value="5"/>
</dbReference>
<dbReference type="Pfam" id="PF19030">
    <property type="entry name" value="TSP1_ADAMTS"/>
    <property type="match status" value="4"/>
</dbReference>
<dbReference type="PROSITE" id="PS50900">
    <property type="entry name" value="PLAC"/>
    <property type="match status" value="1"/>
</dbReference>
<feature type="disulfide bond" evidence="16">
    <location>
        <begin position="531"/>
        <end position="542"/>
    </location>
</feature>
<feature type="region of interest" description="Disordered" evidence="18">
    <location>
        <begin position="2056"/>
        <end position="2088"/>
    </location>
</feature>
<feature type="disulfide bond" evidence="16">
    <location>
        <begin position="486"/>
        <end position="511"/>
    </location>
</feature>
<feature type="non-terminal residue" evidence="21">
    <location>
        <position position="2088"/>
    </location>
</feature>
<evidence type="ECO:0000256" key="4">
    <source>
        <dbReference type="ARBA" id="ARBA00022670"/>
    </source>
</evidence>
<keyword evidence="10 15" id="KW-0862">Zinc</keyword>
<comment type="caution">
    <text evidence="21">The sequence shown here is derived from an EMBL/GenBank/DDBJ whole genome shotgun (WGS) entry which is preliminary data.</text>
</comment>
<keyword evidence="8" id="KW-0677">Repeat</keyword>
<feature type="binding site" evidence="15 17">
    <location>
        <position position="401"/>
    </location>
    <ligand>
        <name>Zn(2+)</name>
        <dbReference type="ChEBI" id="CHEBI:29105"/>
        <note>catalytic</note>
    </ligand>
</feature>
<dbReference type="InterPro" id="IPR041645">
    <property type="entry name" value="ADAMTS_CR_2"/>
</dbReference>
<dbReference type="InterPro" id="IPR024079">
    <property type="entry name" value="MetalloPept_cat_dom_sf"/>
</dbReference>
<feature type="disulfide bond" evidence="16">
    <location>
        <begin position="581"/>
        <end position="593"/>
    </location>
</feature>
<comment type="caution">
    <text evidence="17">Lacks conserved residue(s) required for the propagation of feature annotation.</text>
</comment>
<dbReference type="SMART" id="SM00209">
    <property type="entry name" value="TSP1"/>
    <property type="match status" value="5"/>
</dbReference>
<dbReference type="GO" id="GO:0006508">
    <property type="term" value="P:proteolysis"/>
    <property type="evidence" value="ECO:0007669"/>
    <property type="project" value="UniProtKB-KW"/>
</dbReference>
<dbReference type="InterPro" id="IPR036383">
    <property type="entry name" value="TSP1_rpt_sf"/>
</dbReference>
<evidence type="ECO:0000256" key="18">
    <source>
        <dbReference type="SAM" id="MobiDB-lite"/>
    </source>
</evidence>
<evidence type="ECO:0000256" key="17">
    <source>
        <dbReference type="PROSITE-ProRule" id="PRU00276"/>
    </source>
</evidence>
<feature type="compositionally biased region" description="Basic residues" evidence="18">
    <location>
        <begin position="189"/>
        <end position="224"/>
    </location>
</feature>
<keyword evidence="12 16" id="KW-1015">Disulfide bond</keyword>
<feature type="disulfide bond" evidence="16">
    <location>
        <begin position="566"/>
        <end position="603"/>
    </location>
</feature>
<keyword evidence="5" id="KW-0165">Cleavage on pair of basic residues</keyword>
<feature type="binding site" evidence="15">
    <location>
        <position position="261"/>
    </location>
    <ligand>
        <name>Ca(2+)</name>
        <dbReference type="ChEBI" id="CHEBI:29108"/>
        <label>2</label>
    </ligand>
</feature>
<dbReference type="SUPFAM" id="SSF55486">
    <property type="entry name" value="Metalloproteases ('zincins'), catalytic domain"/>
    <property type="match status" value="1"/>
</dbReference>
<dbReference type="Gene3D" id="3.40.390.10">
    <property type="entry name" value="Collagenase (Catalytic Domain)"/>
    <property type="match status" value="1"/>
</dbReference>
<feature type="disulfide bond" evidence="16">
    <location>
        <begin position="379"/>
        <end position="458"/>
    </location>
</feature>
<feature type="domain" description="Peptidase M12B" evidence="19">
    <location>
        <begin position="258"/>
        <end position="463"/>
    </location>
</feature>
<evidence type="ECO:0000256" key="3">
    <source>
        <dbReference type="ARBA" id="ARBA00022530"/>
    </source>
</evidence>
<dbReference type="FunFam" id="2.20.100.10:FF:000005">
    <property type="entry name" value="ADAM metallopeptidase with thrombospondin type 1 motif 9"/>
    <property type="match status" value="1"/>
</dbReference>
<evidence type="ECO:0000256" key="8">
    <source>
        <dbReference type="ARBA" id="ARBA00022737"/>
    </source>
</evidence>
<dbReference type="FunFam" id="2.20.100.10:FF:000009">
    <property type="entry name" value="ADAMTS-like protein 3 isoform A"/>
    <property type="match status" value="1"/>
</dbReference>
<evidence type="ECO:0000256" key="2">
    <source>
        <dbReference type="ARBA" id="ARBA00022525"/>
    </source>
</evidence>
<dbReference type="FunFam" id="2.20.100.10:FF:000006">
    <property type="entry name" value="A disintegrin and metalloproteinase with thrombospondin motifs 1"/>
    <property type="match status" value="1"/>
</dbReference>
<reference evidence="21" key="1">
    <citation type="submission" date="2020-10" db="EMBL/GenBank/DDBJ databases">
        <title>Feather gene expression reveals the developmental basis of iridescence in African starlings.</title>
        <authorList>
            <person name="Rubenstein D.R."/>
        </authorList>
    </citation>
    <scope>NUCLEOTIDE SEQUENCE</scope>
    <source>
        <strain evidence="21">SS15</strain>
        <tissue evidence="21">Liver</tissue>
    </source>
</reference>
<dbReference type="PROSITE" id="PS50215">
    <property type="entry name" value="ADAM_MEPRO"/>
    <property type="match status" value="1"/>
</dbReference>
<proteinExistence type="predicted"/>
<feature type="disulfide bond" evidence="16">
    <location>
        <begin position="497"/>
        <end position="518"/>
    </location>
</feature>
<dbReference type="InterPro" id="IPR013273">
    <property type="entry name" value="ADAMTS/ADAMTS-like"/>
</dbReference>
<keyword evidence="7" id="KW-0732">Signal</keyword>
<dbReference type="Pfam" id="PF01421">
    <property type="entry name" value="Reprolysin"/>
    <property type="match status" value="1"/>
</dbReference>
<dbReference type="FunFam" id="3.40.390.10:FF:000001">
    <property type="entry name" value="A disintegrin and metalloproteinase with thrombospondin motifs 1"/>
    <property type="match status" value="1"/>
</dbReference>
<feature type="compositionally biased region" description="Basic and acidic residues" evidence="18">
    <location>
        <begin position="2065"/>
        <end position="2081"/>
    </location>
</feature>
<reference evidence="22" key="3">
    <citation type="submission" date="2022-01" db="EMBL/GenBank/DDBJ databases">
        <authorList>
            <person name="Rubenstein D.R."/>
        </authorList>
    </citation>
    <scope>NUCLEOTIDE SEQUENCE</scope>
    <source>
        <strain evidence="22">SS15</strain>
        <tissue evidence="22">Liver</tissue>
    </source>
</reference>
<reference evidence="22 23" key="2">
    <citation type="journal article" date="2021" name="J. Hered.">
        <title>Feather Gene Expression Elucidates the Developmental Basis of Plumage Iridescence in African Starlings.</title>
        <authorList>
            <person name="Rubenstein D.R."/>
            <person name="Corvelo A."/>
            <person name="MacManes M.D."/>
            <person name="Maia R."/>
            <person name="Narzisi G."/>
            <person name="Rousaki A."/>
            <person name="Vandenabeele P."/>
            <person name="Shawkey M.D."/>
            <person name="Solomon J."/>
        </authorList>
    </citation>
    <scope>NUCLEOTIDE SEQUENCE [LARGE SCALE GENOMIC DNA]</scope>
    <source>
        <strain evidence="22">SS15</strain>
    </source>
</reference>
<dbReference type="Gene3D" id="3.40.1620.60">
    <property type="match status" value="1"/>
</dbReference>
<evidence type="ECO:0000256" key="16">
    <source>
        <dbReference type="PIRSR" id="PIRSR613273-3"/>
    </source>
</evidence>
<dbReference type="InterPro" id="IPR010294">
    <property type="entry name" value="ADAMTS_spacer1"/>
</dbReference>
<dbReference type="Pfam" id="PF05986">
    <property type="entry name" value="ADAMTS_spacer1"/>
    <property type="match status" value="1"/>
</dbReference>
<keyword evidence="2" id="KW-0964">Secreted</keyword>
<keyword evidence="15" id="KW-0106">Calcium</keyword>
<feature type="region of interest" description="Disordered" evidence="18">
    <location>
        <begin position="1706"/>
        <end position="1732"/>
    </location>
</feature>
<feature type="binding site" evidence="15">
    <location>
        <position position="461"/>
    </location>
    <ligand>
        <name>Ca(2+)</name>
        <dbReference type="ChEBI" id="CHEBI:29108"/>
        <label>2</label>
    </ligand>
</feature>
<dbReference type="PRINTS" id="PR01857">
    <property type="entry name" value="ADAMTSFAMILY"/>
</dbReference>
<keyword evidence="23" id="KW-1185">Reference proteome</keyword>
<dbReference type="FunFam" id="2.60.120.830:FF:000001">
    <property type="entry name" value="A disintegrin and metalloproteinase with thrombospondin motifs 1"/>
    <property type="match status" value="1"/>
</dbReference>
<evidence type="ECO:0000256" key="9">
    <source>
        <dbReference type="ARBA" id="ARBA00022801"/>
    </source>
</evidence>
<dbReference type="Proteomes" id="UP000618051">
    <property type="component" value="Unassembled WGS sequence"/>
</dbReference>
<dbReference type="GO" id="GO:0031012">
    <property type="term" value="C:extracellular matrix"/>
    <property type="evidence" value="ECO:0007669"/>
    <property type="project" value="TreeGrafter"/>
</dbReference>
<name>A0A835TX35_9PASS</name>
<dbReference type="InterPro" id="IPR010909">
    <property type="entry name" value="PLAC"/>
</dbReference>
<feature type="disulfide bond" evidence="16">
    <location>
        <begin position="570"/>
        <end position="608"/>
    </location>
</feature>
<feature type="region of interest" description="Disordered" evidence="18">
    <location>
        <begin position="175"/>
        <end position="230"/>
    </location>
</feature>
<evidence type="ECO:0000256" key="1">
    <source>
        <dbReference type="ARBA" id="ARBA00004498"/>
    </source>
</evidence>
<comment type="cofactor">
    <cofactor evidence="15">
        <name>Zn(2+)</name>
        <dbReference type="ChEBI" id="CHEBI:29105"/>
    </cofactor>
    <text evidence="15">Binds 1 zinc ion per subunit.</text>
</comment>
<dbReference type="Pfam" id="PF08686">
    <property type="entry name" value="PLAC"/>
    <property type="match status" value="1"/>
</dbReference>
<dbReference type="OrthoDB" id="10035764at2759"/>
<organism evidence="21">
    <name type="scientific">Lamprotornis superbus</name>
    <dbReference type="NCBI Taxonomy" id="245042"/>
    <lineage>
        <taxon>Eukaryota</taxon>
        <taxon>Metazoa</taxon>
        <taxon>Chordata</taxon>
        <taxon>Craniata</taxon>
        <taxon>Vertebrata</taxon>
        <taxon>Euteleostomi</taxon>
        <taxon>Archelosauria</taxon>
        <taxon>Archosauria</taxon>
        <taxon>Dinosauria</taxon>
        <taxon>Saurischia</taxon>
        <taxon>Theropoda</taxon>
        <taxon>Coelurosauria</taxon>
        <taxon>Aves</taxon>
        <taxon>Neognathae</taxon>
        <taxon>Neoaves</taxon>
        <taxon>Telluraves</taxon>
        <taxon>Australaves</taxon>
        <taxon>Passeriformes</taxon>
        <taxon>Sturnidae</taxon>
        <taxon>Lamprotornis</taxon>
    </lineage>
</organism>
<evidence type="ECO:0000256" key="15">
    <source>
        <dbReference type="PIRSR" id="PIRSR613273-2"/>
    </source>
</evidence>
<evidence type="ECO:0000256" key="10">
    <source>
        <dbReference type="ARBA" id="ARBA00022833"/>
    </source>
</evidence>
<keyword evidence="6 15" id="KW-0479">Metal-binding</keyword>
<dbReference type="PROSITE" id="PS50092">
    <property type="entry name" value="TSP1"/>
    <property type="match status" value="5"/>
</dbReference>
<evidence type="ECO:0000256" key="11">
    <source>
        <dbReference type="ARBA" id="ARBA00023049"/>
    </source>
</evidence>
<evidence type="ECO:0000259" key="20">
    <source>
        <dbReference type="PROSITE" id="PS50900"/>
    </source>
</evidence>
<dbReference type="InterPro" id="IPR002870">
    <property type="entry name" value="Peptidase_M12B_N"/>
</dbReference>
<feature type="domain" description="PLAC" evidence="20">
    <location>
        <begin position="1123"/>
        <end position="1160"/>
    </location>
</feature>
<comment type="subcellular location">
    <subcellularLocation>
        <location evidence="1">Secreted</location>
        <location evidence="1">Extracellular space</location>
        <location evidence="1">Extracellular matrix</location>
    </subcellularLocation>
</comment>
<feature type="active site" evidence="14 17">
    <location>
        <position position="402"/>
    </location>
</feature>
<keyword evidence="9" id="KW-0378">Hydrolase</keyword>
<evidence type="ECO:0000256" key="14">
    <source>
        <dbReference type="PIRSR" id="PIRSR613273-1"/>
    </source>
</evidence>
<feature type="disulfide bond" evidence="16">
    <location>
        <begin position="418"/>
        <end position="442"/>
    </location>
</feature>
<keyword evidence="11" id="KW-0482">Metalloprotease</keyword>
<dbReference type="PANTHER" id="PTHR13723:SF167">
    <property type="entry name" value="A DISINTEGRIN AND METALLOPROTEINASE WITH THROMBOSPONDIN MOTIFS 18"/>
    <property type="match status" value="1"/>
</dbReference>
<evidence type="ECO:0000256" key="7">
    <source>
        <dbReference type="ARBA" id="ARBA00022729"/>
    </source>
</evidence>
<evidence type="ECO:0000313" key="23">
    <source>
        <dbReference type="Proteomes" id="UP000618051"/>
    </source>
</evidence>
<dbReference type="Pfam" id="PF00090">
    <property type="entry name" value="TSP_1"/>
    <property type="match status" value="1"/>
</dbReference>
<evidence type="ECO:0000256" key="6">
    <source>
        <dbReference type="ARBA" id="ARBA00022723"/>
    </source>
</evidence>
<dbReference type="PANTHER" id="PTHR13723">
    <property type="entry name" value="ADAMTS A DISINTEGRIN AND METALLOPROTEASE WITH THROMBOSPONDIN MOTIFS PROTEASE"/>
    <property type="match status" value="1"/>
</dbReference>
<evidence type="ECO:0008006" key="24">
    <source>
        <dbReference type="Google" id="ProtNLM"/>
    </source>
</evidence>
<dbReference type="Gene3D" id="2.60.120.830">
    <property type="match status" value="1"/>
</dbReference>
<gene>
    <name evidence="22" type="ORF">IHE44_0002229</name>
    <name evidence="21" type="ORF">IHE44_010930</name>
</gene>
<sequence length="2088" mass="231629">TLQLCCLCCMSHAATLTSDSISELTHDYVFVTPVRVDASGSYISHDVLHSTRRKRSTQSSKSSLHYKFSAFGQELHLELKPSTILSNSFIVQVLGKDGVSNSQEHEIEQCFYQGFIRNDSTSSVAISTCVGLSGLIRTRQMEFLISPLPQQLAREHNFTSPAGHHPHVLYKRTAEGKVHQAPGQPRPKPSPHGRRRARASRRHGGHRHGTVPRQHFCGRRKKYAPKPPTAETYIRSDEYGTSARFKRSSAKIQKNGSLNVETLVVADKKMLEKHGKENVTTYILTVMNMVSSLFKDGTIGSDINIIVVSLLLLEQEPGGLLINHHADQSLNSFCQWQSALVGKNGKRHDHAILLTGFDICSWKNEPCDTLGFAPISGMCSKYRSCTINEDTGLGLAFTIAHESGHNFGMIHDGEGNACRKAEGNIMSPTLTGNNGVFSWSVCSRQYLNKFLSTAQAACLIDEPKQTGQYKYPDKLPGQIYDADTQCKWQFGMKAKLCNLSFVKDICKSLWCHKVGHRCETKFMPAAEGTACGISMWCRRGQCVQYGDHGPKAVNGHWSTWSPWSECTRTCGGGVTYQERHCNNPKPQYGGKFCQGSSRVYQLCNKQPCPADSLDFRALQCAEYNSKPFRGWFYKWKPYTKVEEEDRCKLYCTAEDFDFFFAMSSKVKDGTLCSPNNYDVCIDGICEQVGCDHGLGSKAVLDACGVCKGDNSTCKFFKGQYLIQHKANDYYAVVTVPAGARSIHLQEMHISPSYLAVRSLASRYYLTGDWTIDWPGKFPFAGTVFDYQRSFTHPESLYAAGPTNETLVFEILLQGKNPGISWEYTFAKTSTENKTSVRKHSYSWVTVQSECSVTCGGGRTHYSKSSLFGRSSCTGEWSTCSKSCGGGQQSRLIQCVQKRAFQREEVVAHSLCPVSTPAQVQVCSSQDCPPQWSPGPWSQCSKTCGRGIKKRDVYCKSTGSPKVKILPESMCSTDPKPESQQTCVLGRCPKNDRLQWVISSWSECSASCGPGLRQRELKCGEKSIQGKLVTFPQRRCRNIKKPNTNLEEACNKGACPSQSLYNMVSGWYSSPWQQCSVTCGGGVQSRSVQCLRQGRPAAGCLPQHKPAVLRACNTNFCPAPGKRDDPSCVDFFTWCHLVPQHGVCNHKFYGKQCCKSSQGTMDHLNTESRGEVLLSLKVSFCTASCYEEEIKAREPFVADLPECKAGELGSWRRKAAAWQQDRAHHQEHGEEAVCCPRGTAMAEGWRRQCHTCGHQNKGSGNLCIPGAAGFFPGLIYKSPECATRNSGKDHVIRELVVIRRSAAGGSLSVWTVQDTSKAPLCRNEVCSELSPNKDRDCPKRREIHVDHSPASYWGLRSEDLAKQHYCMNISQIKLTSLPASCTTVHHHCGYSSSPALQDKSRSRLGWNVSFGVDHTLESFPLSFPVHSQWQRGSGTDLILGAAKGSDAGGYLQHLPHSARGSHSLCLEHRESETLSGLPAASTHQAGLREGVQTSASWAELEQHLNSSIHTELGDIWLVGWGAEQCSSHRLVQALSSPRHTVHLSHSSAIPFAPQLRNSQTKEVPQLPRLHNPTLLNKRVLQELGLFLVLAFAKTFWQFVIISAKLAICKLRFMANEALKLCIYLHVEKVSCSCKVPKNTRAGQRTSKLQLPEGTRELYISIWCPDDRKQTISQSEIFWKITKVDQPKGSGACGAGFAQPCPAVAGERKGSKNRAQTMSVLRQPPSDFSEESRAPRKFREFSQRLELHYKCSAKTVLKLCQECRGALPQSGQQQSKRNLLSSSLQSCGSECPRHERLGPFTDFLLSIPQRAALHIWEGFAALVLCDSAQTRDWPFSTYNTAHRPSEISPLQCHPSPPPEVTHKCPPNGHCFPALPCCWNSALAGAACDISSASHFTASEVYSLILRTGKNMKMQLKLLGRGKLMHLRSLDRAAVHSHCLQEWCDKNSVLRGQSQCTPLLSLQMAFLSVRGLLDPAEKGPLTDPEHMGAKTLLLCKRNWGKVGLEKHIMGHEGTYVDLLVCLKKKYSSNIAIAARAVWHITGELIQSLEPLTASQKELTEEMSAPALEAREDKDDGNREEEGFHPPRLRIC</sequence>
<feature type="binding site" evidence="15 17">
    <location>
        <position position="405"/>
    </location>
    <ligand>
        <name>Zn(2+)</name>
        <dbReference type="ChEBI" id="CHEBI:29105"/>
        <note>catalytic</note>
    </ligand>
</feature>
<dbReference type="Pfam" id="PF17771">
    <property type="entry name" value="ADAMTS_CR_2"/>
    <property type="match status" value="1"/>
</dbReference>
<dbReference type="SUPFAM" id="SSF82895">
    <property type="entry name" value="TSP-1 type 1 repeat"/>
    <property type="match status" value="5"/>
</dbReference>
<feature type="disulfide bond" evidence="16">
    <location>
        <begin position="334"/>
        <end position="385"/>
    </location>
</feature>
<accession>A0A835TX35</accession>
<feature type="binding site" evidence="15 17">
    <location>
        <position position="411"/>
    </location>
    <ligand>
        <name>Zn(2+)</name>
        <dbReference type="ChEBI" id="CHEBI:29105"/>
        <note>catalytic</note>
    </ligand>
</feature>
<dbReference type="Pfam" id="PF19236">
    <property type="entry name" value="ADAMTS_CR_3"/>
    <property type="match status" value="1"/>
</dbReference>
<evidence type="ECO:0000256" key="13">
    <source>
        <dbReference type="ARBA" id="ARBA00023180"/>
    </source>
</evidence>
<dbReference type="InterPro" id="IPR001590">
    <property type="entry name" value="Peptidase_M12B"/>
</dbReference>
<evidence type="ECO:0000256" key="12">
    <source>
        <dbReference type="ARBA" id="ARBA00023157"/>
    </source>
</evidence>
<evidence type="ECO:0000259" key="19">
    <source>
        <dbReference type="PROSITE" id="PS50215"/>
    </source>
</evidence>
<dbReference type="EMBL" id="JADDUC010000049">
    <property type="protein sequence ID" value="KAG0121455.1"/>
    <property type="molecule type" value="Genomic_DNA"/>
</dbReference>
<dbReference type="InterPro" id="IPR045371">
    <property type="entry name" value="ADAMTS_CR_3"/>
</dbReference>
<feature type="binding site" evidence="15">
    <location>
        <position position="261"/>
    </location>
    <ligand>
        <name>Ca(2+)</name>
        <dbReference type="ChEBI" id="CHEBI:29108"/>
        <label>1</label>
    </ligand>
</feature>
<dbReference type="GO" id="GO:0004222">
    <property type="term" value="F:metalloendopeptidase activity"/>
    <property type="evidence" value="ECO:0007669"/>
    <property type="project" value="InterPro"/>
</dbReference>
<protein>
    <recommendedName>
        <fullName evidence="24">ATS18 metalloproteinase</fullName>
    </recommendedName>
</protein>
<dbReference type="InterPro" id="IPR000884">
    <property type="entry name" value="TSP1_rpt"/>
</dbReference>
<evidence type="ECO:0000313" key="21">
    <source>
        <dbReference type="EMBL" id="KAG0121455.1"/>
    </source>
</evidence>
<keyword evidence="4" id="KW-0645">Protease</keyword>
<dbReference type="Pfam" id="PF01562">
    <property type="entry name" value="Pep_M12B_propep"/>
    <property type="match status" value="1"/>
</dbReference>
<feature type="disulfide bond" evidence="16">
    <location>
        <begin position="506"/>
        <end position="537"/>
    </location>
</feature>
<dbReference type="CDD" id="cd04273">
    <property type="entry name" value="ZnMc_ADAMTS_like"/>
    <property type="match status" value="1"/>
</dbReference>
<dbReference type="EMBL" id="JADDUC020000012">
    <property type="protein sequence ID" value="KAI1235367.1"/>
    <property type="molecule type" value="Genomic_DNA"/>
</dbReference>
<dbReference type="GO" id="GO:0030198">
    <property type="term" value="P:extracellular matrix organization"/>
    <property type="evidence" value="ECO:0007669"/>
    <property type="project" value="InterPro"/>
</dbReference>
<keyword evidence="3" id="KW-0272">Extracellular matrix</keyword>
<evidence type="ECO:0000313" key="22">
    <source>
        <dbReference type="EMBL" id="KAI1235367.1"/>
    </source>
</evidence>
<feature type="binding site" evidence="15">
    <location>
        <position position="458"/>
    </location>
    <ligand>
        <name>Ca(2+)</name>
        <dbReference type="ChEBI" id="CHEBI:29108"/>
        <label>1</label>
    </ligand>
</feature>
<feature type="binding site" evidence="15">
    <location>
        <position position="461"/>
    </location>
    <ligand>
        <name>Ca(2+)</name>
        <dbReference type="ChEBI" id="CHEBI:29108"/>
        <label>1</label>
    </ligand>
</feature>
<dbReference type="InterPro" id="IPR050439">
    <property type="entry name" value="ADAMTS_ADAMTS-like"/>
</dbReference>
<evidence type="ECO:0000256" key="5">
    <source>
        <dbReference type="ARBA" id="ARBA00022685"/>
    </source>
</evidence>
<feature type="disulfide bond" evidence="16">
    <location>
        <begin position="360"/>
        <end position="367"/>
    </location>
</feature>